<dbReference type="InterPro" id="IPR011010">
    <property type="entry name" value="DNA_brk_join_enz"/>
</dbReference>
<name>A0A0P1I3C9_9RHOB</name>
<reference evidence="3" key="1">
    <citation type="submission" date="2015-09" db="EMBL/GenBank/DDBJ databases">
        <authorList>
            <person name="Rodrigo-Torres Lidia"/>
            <person name="Arahal R.David."/>
        </authorList>
    </citation>
    <scope>NUCLEOTIDE SEQUENCE [LARGE SCALE GENOMIC DNA]</scope>
    <source>
        <strain evidence="3">CECT 7735</strain>
    </source>
</reference>
<proteinExistence type="predicted"/>
<dbReference type="Gene3D" id="1.10.443.10">
    <property type="entry name" value="Intergrase catalytic core"/>
    <property type="match status" value="1"/>
</dbReference>
<dbReference type="SUPFAM" id="SSF56349">
    <property type="entry name" value="DNA breaking-rejoining enzymes"/>
    <property type="match status" value="1"/>
</dbReference>
<dbReference type="STRING" id="1715693.PH7735_00809"/>
<dbReference type="AlphaFoldDB" id="A0A0P1I3C9"/>
<dbReference type="InterPro" id="IPR013762">
    <property type="entry name" value="Integrase-like_cat_sf"/>
</dbReference>
<dbReference type="Proteomes" id="UP000051870">
    <property type="component" value="Unassembled WGS sequence"/>
</dbReference>
<dbReference type="EMBL" id="CYTW01000001">
    <property type="protein sequence ID" value="CUJ87728.1"/>
    <property type="molecule type" value="Genomic_DNA"/>
</dbReference>
<gene>
    <name evidence="2" type="ORF">PH7735_00809</name>
</gene>
<dbReference type="GO" id="GO:0006310">
    <property type="term" value="P:DNA recombination"/>
    <property type="evidence" value="ECO:0007669"/>
    <property type="project" value="UniProtKB-KW"/>
</dbReference>
<evidence type="ECO:0000313" key="3">
    <source>
        <dbReference type="Proteomes" id="UP000051870"/>
    </source>
</evidence>
<dbReference type="GO" id="GO:0003677">
    <property type="term" value="F:DNA binding"/>
    <property type="evidence" value="ECO:0007669"/>
    <property type="project" value="InterPro"/>
</dbReference>
<dbReference type="GO" id="GO:0015074">
    <property type="term" value="P:DNA integration"/>
    <property type="evidence" value="ECO:0007669"/>
    <property type="project" value="InterPro"/>
</dbReference>
<organism evidence="2 3">
    <name type="scientific">Shimia thalassica</name>
    <dbReference type="NCBI Taxonomy" id="1715693"/>
    <lineage>
        <taxon>Bacteria</taxon>
        <taxon>Pseudomonadati</taxon>
        <taxon>Pseudomonadota</taxon>
        <taxon>Alphaproteobacteria</taxon>
        <taxon>Rhodobacterales</taxon>
        <taxon>Roseobacteraceae</taxon>
    </lineage>
</organism>
<sequence length="386" mass="42139">MPIINIRSAIGRANLAPRTDPYWEAIGDGLSVGLYVGARGQAWKARRPATGRKRWHKTTLGSIEALTYKEAVRAAQDWADGIETQQEVEGTGGPVIVAMACTAWLARKEAEAGGITAQKTRDGWTSYAKRVSDWFGSDTPLHDVTVAKCEAWRDRGNRSASAGDRDLATAKAILTSGADTYEFDGKRAWEGAKKKGEKIIAIERADQGDEGLGGKALSLVQVRRLIDGAEPEFANFLRVMFLTLQRPQALRMADVRDFDPTRAKLRLRRGKNAAKRGVIEIDLFAGAVDLLKDLTAGRPGNRPLLIGPDDQRWPEGFQFGRIKAASATANLDDVTLYTIRHSAISWAATDGGVDALTIAKMADTSVEIILKHYFHRTEKLGTGPTL</sequence>
<accession>A0A0P1I3C9</accession>
<keyword evidence="1" id="KW-0233">DNA recombination</keyword>
<protein>
    <recommendedName>
        <fullName evidence="4">Phage integrase family protein</fullName>
    </recommendedName>
</protein>
<keyword evidence="3" id="KW-1185">Reference proteome</keyword>
<evidence type="ECO:0008006" key="4">
    <source>
        <dbReference type="Google" id="ProtNLM"/>
    </source>
</evidence>
<evidence type="ECO:0000313" key="2">
    <source>
        <dbReference type="EMBL" id="CUJ87728.1"/>
    </source>
</evidence>
<evidence type="ECO:0000256" key="1">
    <source>
        <dbReference type="ARBA" id="ARBA00023172"/>
    </source>
</evidence>